<dbReference type="PROSITE" id="PS01124">
    <property type="entry name" value="HTH_ARAC_FAMILY_2"/>
    <property type="match status" value="1"/>
</dbReference>
<dbReference type="eggNOG" id="COG2207">
    <property type="taxonomic scope" value="Bacteria"/>
</dbReference>
<gene>
    <name evidence="5" type="ordered locus">EUBELI_00336</name>
</gene>
<dbReference type="KEGG" id="eel:EUBELI_00336"/>
<dbReference type="PANTHER" id="PTHR43280:SF28">
    <property type="entry name" value="HTH-TYPE TRANSCRIPTIONAL ACTIVATOR RHAS"/>
    <property type="match status" value="1"/>
</dbReference>
<keyword evidence="1" id="KW-0805">Transcription regulation</keyword>
<evidence type="ECO:0000313" key="6">
    <source>
        <dbReference type="Proteomes" id="UP000001476"/>
    </source>
</evidence>
<evidence type="ECO:0000313" key="5">
    <source>
        <dbReference type="EMBL" id="ACR71372.1"/>
    </source>
</evidence>
<dbReference type="Proteomes" id="UP000001476">
    <property type="component" value="Chromosome"/>
</dbReference>
<dbReference type="PANTHER" id="PTHR43280">
    <property type="entry name" value="ARAC-FAMILY TRANSCRIPTIONAL REGULATOR"/>
    <property type="match status" value="1"/>
</dbReference>
<dbReference type="SUPFAM" id="SSF51215">
    <property type="entry name" value="Regulatory protein AraC"/>
    <property type="match status" value="1"/>
</dbReference>
<dbReference type="GO" id="GO:0003700">
    <property type="term" value="F:DNA-binding transcription factor activity"/>
    <property type="evidence" value="ECO:0007669"/>
    <property type="project" value="InterPro"/>
</dbReference>
<accession>C4Z2W7</accession>
<evidence type="ECO:0000256" key="3">
    <source>
        <dbReference type="ARBA" id="ARBA00023163"/>
    </source>
</evidence>
<evidence type="ECO:0000259" key="4">
    <source>
        <dbReference type="PROSITE" id="PS01124"/>
    </source>
</evidence>
<dbReference type="Gene3D" id="2.60.120.10">
    <property type="entry name" value="Jelly Rolls"/>
    <property type="match status" value="1"/>
</dbReference>
<feature type="domain" description="HTH araC/xylS-type" evidence="4">
    <location>
        <begin position="174"/>
        <end position="272"/>
    </location>
</feature>
<dbReference type="GeneID" id="41355110"/>
<dbReference type="InterPro" id="IPR009057">
    <property type="entry name" value="Homeodomain-like_sf"/>
</dbReference>
<proteinExistence type="predicted"/>
<keyword evidence="6" id="KW-1185">Reference proteome</keyword>
<dbReference type="RefSeq" id="WP_012738609.1">
    <property type="nucleotide sequence ID" value="NC_012778.1"/>
</dbReference>
<dbReference type="SUPFAM" id="SSF46689">
    <property type="entry name" value="Homeodomain-like"/>
    <property type="match status" value="2"/>
</dbReference>
<name>C4Z2W7_LACE2</name>
<dbReference type="STRING" id="515620.EUBELI_00336"/>
<evidence type="ECO:0000256" key="2">
    <source>
        <dbReference type="ARBA" id="ARBA00023125"/>
    </source>
</evidence>
<sequence length="273" mass="31433">MYHFINDNFLTDIATVPPSYKMKHFHEHNKWELMFIYSGSCTLYVGDEIYMLNPGGLALISPDTAHMTTYLAGSDHTRYVLYFNNDELKWIADDSSLDIESIFHEHPVIHIPERRLDYISSIIQKISYEHNGVDSLSLSFIHSYFHELILFILRCQMYEDNVITKMDTGNELIQKVIEYIIENYHNDITMAATAELFNMSESSLSKKFKAFTGFRFREYLINVRTHAAADLLVNTSLSITEIADKCGFADSNTMGGTFKKIMGEAPGSYRKSH</sequence>
<dbReference type="HOGENOM" id="CLU_000445_88_3_9"/>
<dbReference type="AlphaFoldDB" id="C4Z2W7"/>
<evidence type="ECO:0000256" key="1">
    <source>
        <dbReference type="ARBA" id="ARBA00023015"/>
    </source>
</evidence>
<protein>
    <submittedName>
        <fullName evidence="5">Xylan 1,4-beta-xylosidase</fullName>
    </submittedName>
</protein>
<dbReference type="Gene3D" id="1.10.10.60">
    <property type="entry name" value="Homeodomain-like"/>
    <property type="match status" value="2"/>
</dbReference>
<dbReference type="InterPro" id="IPR003313">
    <property type="entry name" value="AraC-bd"/>
</dbReference>
<reference evidence="5 6" key="1">
    <citation type="journal article" date="2009" name="Proc. Natl. Acad. Sci. U.S.A.">
        <title>Characterizing a model human gut microbiota composed of members of its two dominant bacterial phyla.</title>
        <authorList>
            <person name="Mahowald M.A."/>
            <person name="Rey F.E."/>
            <person name="Seedorf H."/>
            <person name="Turnbaugh P.J."/>
            <person name="Fulton R.S."/>
            <person name="Wollam A."/>
            <person name="Shah N."/>
            <person name="Wang C."/>
            <person name="Magrini V."/>
            <person name="Wilson R.K."/>
            <person name="Cantarel B.L."/>
            <person name="Coutinho P.M."/>
            <person name="Henrissat B."/>
            <person name="Crock L.W."/>
            <person name="Russell A."/>
            <person name="Verberkmoes N.C."/>
            <person name="Hettich R.L."/>
            <person name="Gordon J.I."/>
        </authorList>
    </citation>
    <scope>NUCLEOTIDE SEQUENCE [LARGE SCALE GENOMIC DNA]</scope>
    <source>
        <strain evidence="6">ATCC 27750 / DSM 3376 / VPI C15-48 / C15-B4</strain>
    </source>
</reference>
<keyword evidence="2" id="KW-0238">DNA-binding</keyword>
<dbReference type="InterPro" id="IPR018060">
    <property type="entry name" value="HTH_AraC"/>
</dbReference>
<dbReference type="InterPro" id="IPR037923">
    <property type="entry name" value="HTH-like"/>
</dbReference>
<organism evidence="5 6">
    <name type="scientific">Lachnospira eligens (strain ATCC 27750 / DSM 3376 / VPI C15-48 / C15-B4)</name>
    <name type="common">Eubacterium eligens</name>
    <dbReference type="NCBI Taxonomy" id="515620"/>
    <lineage>
        <taxon>Bacteria</taxon>
        <taxon>Bacillati</taxon>
        <taxon>Bacillota</taxon>
        <taxon>Clostridia</taxon>
        <taxon>Lachnospirales</taxon>
        <taxon>Lachnospiraceae</taxon>
        <taxon>Lachnospira</taxon>
    </lineage>
</organism>
<dbReference type="GO" id="GO:0043565">
    <property type="term" value="F:sequence-specific DNA binding"/>
    <property type="evidence" value="ECO:0007669"/>
    <property type="project" value="InterPro"/>
</dbReference>
<dbReference type="InterPro" id="IPR014710">
    <property type="entry name" value="RmlC-like_jellyroll"/>
</dbReference>
<dbReference type="Pfam" id="PF12833">
    <property type="entry name" value="HTH_18"/>
    <property type="match status" value="1"/>
</dbReference>
<dbReference type="SMART" id="SM00342">
    <property type="entry name" value="HTH_ARAC"/>
    <property type="match status" value="1"/>
</dbReference>
<dbReference type="EMBL" id="CP001104">
    <property type="protein sequence ID" value="ACR71372.1"/>
    <property type="molecule type" value="Genomic_DNA"/>
</dbReference>
<keyword evidence="3" id="KW-0804">Transcription</keyword>
<dbReference type="Pfam" id="PF02311">
    <property type="entry name" value="AraC_binding"/>
    <property type="match status" value="1"/>
</dbReference>